<dbReference type="AlphaFoldDB" id="A0A0V1EIL4"/>
<dbReference type="EMBL" id="JYDR01000032">
    <property type="protein sequence ID" value="KRY73641.1"/>
    <property type="molecule type" value="Genomic_DNA"/>
</dbReference>
<organism evidence="1 2">
    <name type="scientific">Trichinella pseudospiralis</name>
    <name type="common">Parasitic roundworm</name>
    <dbReference type="NCBI Taxonomy" id="6337"/>
    <lineage>
        <taxon>Eukaryota</taxon>
        <taxon>Metazoa</taxon>
        <taxon>Ecdysozoa</taxon>
        <taxon>Nematoda</taxon>
        <taxon>Enoplea</taxon>
        <taxon>Dorylaimia</taxon>
        <taxon>Trichinellida</taxon>
        <taxon>Trichinellidae</taxon>
        <taxon>Trichinella</taxon>
    </lineage>
</organism>
<evidence type="ECO:0000313" key="2">
    <source>
        <dbReference type="Proteomes" id="UP000054632"/>
    </source>
</evidence>
<reference evidence="1 2" key="1">
    <citation type="submission" date="2015-01" db="EMBL/GenBank/DDBJ databases">
        <title>Evolution of Trichinella species and genotypes.</title>
        <authorList>
            <person name="Korhonen P.K."/>
            <person name="Edoardo P."/>
            <person name="Giuseppe L.R."/>
            <person name="Gasser R.B."/>
        </authorList>
    </citation>
    <scope>NUCLEOTIDE SEQUENCE [LARGE SCALE GENOMIC DNA]</scope>
    <source>
        <strain evidence="1">ISS13</strain>
    </source>
</reference>
<accession>A0A0V1EIL4</accession>
<sequence length="73" mass="8539">MGRNWEETENKQYDSPSCGSSLTIHLRRDIWHQKREWESNLTSPSSRTPRVDADLTSWDGNRSRAFGRICTNN</sequence>
<name>A0A0V1EIL4_TRIPS</name>
<comment type="caution">
    <text evidence="1">The sequence shown here is derived from an EMBL/GenBank/DDBJ whole genome shotgun (WGS) entry which is preliminary data.</text>
</comment>
<gene>
    <name evidence="1" type="ORF">T4A_9313</name>
</gene>
<dbReference type="Proteomes" id="UP000054632">
    <property type="component" value="Unassembled WGS sequence"/>
</dbReference>
<evidence type="ECO:0000313" key="1">
    <source>
        <dbReference type="EMBL" id="KRY73641.1"/>
    </source>
</evidence>
<proteinExistence type="predicted"/>
<protein>
    <submittedName>
        <fullName evidence="1">Uncharacterized protein</fullName>
    </submittedName>
</protein>